<proteinExistence type="predicted"/>
<accession>A0AAD7DTF7</accession>
<organism evidence="1 2">
    <name type="scientific">Mycena rosella</name>
    <name type="common">Pink bonnet</name>
    <name type="synonym">Agaricus rosellus</name>
    <dbReference type="NCBI Taxonomy" id="1033263"/>
    <lineage>
        <taxon>Eukaryota</taxon>
        <taxon>Fungi</taxon>
        <taxon>Dikarya</taxon>
        <taxon>Basidiomycota</taxon>
        <taxon>Agaricomycotina</taxon>
        <taxon>Agaricomycetes</taxon>
        <taxon>Agaricomycetidae</taxon>
        <taxon>Agaricales</taxon>
        <taxon>Marasmiineae</taxon>
        <taxon>Mycenaceae</taxon>
        <taxon>Mycena</taxon>
    </lineage>
</organism>
<reference evidence="1" key="1">
    <citation type="submission" date="2023-03" db="EMBL/GenBank/DDBJ databases">
        <title>Massive genome expansion in bonnet fungi (Mycena s.s.) driven by repeated elements and novel gene families across ecological guilds.</title>
        <authorList>
            <consortium name="Lawrence Berkeley National Laboratory"/>
            <person name="Harder C.B."/>
            <person name="Miyauchi S."/>
            <person name="Viragh M."/>
            <person name="Kuo A."/>
            <person name="Thoen E."/>
            <person name="Andreopoulos B."/>
            <person name="Lu D."/>
            <person name="Skrede I."/>
            <person name="Drula E."/>
            <person name="Henrissat B."/>
            <person name="Morin E."/>
            <person name="Kohler A."/>
            <person name="Barry K."/>
            <person name="LaButti K."/>
            <person name="Morin E."/>
            <person name="Salamov A."/>
            <person name="Lipzen A."/>
            <person name="Mereny Z."/>
            <person name="Hegedus B."/>
            <person name="Baldrian P."/>
            <person name="Stursova M."/>
            <person name="Weitz H."/>
            <person name="Taylor A."/>
            <person name="Grigoriev I.V."/>
            <person name="Nagy L.G."/>
            <person name="Martin F."/>
            <person name="Kauserud H."/>
        </authorList>
    </citation>
    <scope>NUCLEOTIDE SEQUENCE</scope>
    <source>
        <strain evidence="1">CBHHK067</strain>
    </source>
</reference>
<dbReference type="EMBL" id="JARKIE010000023">
    <property type="protein sequence ID" value="KAJ7699316.1"/>
    <property type="molecule type" value="Genomic_DNA"/>
</dbReference>
<name>A0AAD7DTF7_MYCRO</name>
<dbReference type="Proteomes" id="UP001221757">
    <property type="component" value="Unassembled WGS sequence"/>
</dbReference>
<gene>
    <name evidence="1" type="ORF">B0H17DRAFT_1049417</name>
</gene>
<evidence type="ECO:0000313" key="1">
    <source>
        <dbReference type="EMBL" id="KAJ7699316.1"/>
    </source>
</evidence>
<protein>
    <submittedName>
        <fullName evidence="1">Uncharacterized protein</fullName>
    </submittedName>
</protein>
<keyword evidence="2" id="KW-1185">Reference proteome</keyword>
<comment type="caution">
    <text evidence="1">The sequence shown here is derived from an EMBL/GenBank/DDBJ whole genome shotgun (WGS) entry which is preliminary data.</text>
</comment>
<sequence length="355" mass="41075">MEEAVATKLYPEWDREFDYGLEIIQTLLWQINFGNTDWGYLAARGPNEYSIISRKPPLPVITETPWCPLVEERDIKITNWVCAEDRNGVWNGKEVDLFVGWEASNVKFLQRMMAAYKLLIERNLEHLAYRALGHVVRDGTADICGIMTEAAHGRMVEHKDKSAVYKAIAQIERSGLVFRGITPDNIMITEEGYVRLRYICGLARQPFDAVERTKELEYWHWEQLELVFNQLARGPNMFPPMRNLQTQLLSLPQFPVPTRGMALHVYVLVIVHAPDPREQAEAGTDNRRRVQRAQLRRAAEMLVFDAPVSAQSLRVSRPRLLVRATVPYEKPDKLVQELLRAQNWTNPNRTKRLTQ</sequence>
<evidence type="ECO:0000313" key="2">
    <source>
        <dbReference type="Proteomes" id="UP001221757"/>
    </source>
</evidence>
<dbReference type="AlphaFoldDB" id="A0AAD7DTF7"/>